<dbReference type="NCBIfam" id="TIGR00277">
    <property type="entry name" value="HDIG"/>
    <property type="match status" value="1"/>
</dbReference>
<sequence length="191" mass="21873">MLIYRNIIKSRMSEKRFTHCVNVSERAVELALQYGANTNKARIAGALHDITKENSYGYHMNIIKKYRLPINKNDIISKGVLHSITGSVYAEKILRIRDRDILNSIRFHTTGRAGMSPLEKVVFVADFTSKERDYAGVNKIRKFAETDLDLAALGCLLFTINNLLEIKMPIHPNTIFAYNDILVKKRQDVNF</sequence>
<dbReference type="SMART" id="SM00471">
    <property type="entry name" value="HDc"/>
    <property type="match status" value="1"/>
</dbReference>
<dbReference type="EC" id="3.6.1.41" evidence="1"/>
<dbReference type="GO" id="GO:0008803">
    <property type="term" value="F:bis(5'-nucleosyl)-tetraphosphatase (symmetrical) activity"/>
    <property type="evidence" value="ECO:0007669"/>
    <property type="project" value="UniProtKB-EC"/>
</dbReference>
<dbReference type="CDD" id="cd00077">
    <property type="entry name" value="HDc"/>
    <property type="match status" value="1"/>
</dbReference>
<dbReference type="PANTHER" id="PTHR35795:SF1">
    <property type="entry name" value="BIS(5'-NUCLEOSYL)-TETRAPHOSPHATASE, SYMMETRICAL"/>
    <property type="match status" value="1"/>
</dbReference>
<dbReference type="InterPro" id="IPR006675">
    <property type="entry name" value="HDIG_dom"/>
</dbReference>
<dbReference type="GO" id="GO:0046872">
    <property type="term" value="F:metal ion binding"/>
    <property type="evidence" value="ECO:0007669"/>
    <property type="project" value="UniProtKB-KW"/>
</dbReference>
<proteinExistence type="predicted"/>
<keyword evidence="5" id="KW-0408">Iron</keyword>
<keyword evidence="3" id="KW-0547">Nucleotide-binding</keyword>
<reference evidence="8" key="1">
    <citation type="journal article" date="2023" name="ISME J.">
        <title>Emergence of putative energy parasites within Clostridia revealed by genome analysis of a novel endosymbiotic clade.</title>
        <authorList>
            <person name="Takahashi K."/>
            <person name="Kuwahara H."/>
            <person name="Horikawa Y."/>
            <person name="Izawa K."/>
            <person name="Kato D."/>
            <person name="Inagaki T."/>
            <person name="Yuki M."/>
            <person name="Ohkuma M."/>
            <person name="Hongoh Y."/>
        </authorList>
    </citation>
    <scope>NUCLEOTIDE SEQUENCE</scope>
    <source>
        <strain evidence="8">RsTa-C01</strain>
    </source>
</reference>
<organism evidence="8">
    <name type="scientific">Candidatus Paraimprobicoccus trichonymphae</name>
    <dbReference type="NCBI Taxonomy" id="3033793"/>
    <lineage>
        <taxon>Bacteria</taxon>
        <taxon>Bacillati</taxon>
        <taxon>Bacillota</taxon>
        <taxon>Clostridia</taxon>
        <taxon>Candidatus Paraimprobicoccus</taxon>
    </lineage>
</organism>
<dbReference type="InterPro" id="IPR051094">
    <property type="entry name" value="Diverse_Catalytic_Enzymes"/>
</dbReference>
<dbReference type="GO" id="GO:0000166">
    <property type="term" value="F:nucleotide binding"/>
    <property type="evidence" value="ECO:0007669"/>
    <property type="project" value="UniProtKB-KW"/>
</dbReference>
<keyword evidence="2" id="KW-0479">Metal-binding</keyword>
<dbReference type="InterPro" id="IPR006674">
    <property type="entry name" value="HD_domain"/>
</dbReference>
<evidence type="ECO:0000259" key="7">
    <source>
        <dbReference type="SMART" id="SM00471"/>
    </source>
</evidence>
<accession>A0AA48HWH5</accession>
<dbReference type="InterPro" id="IPR005249">
    <property type="entry name" value="YqeK"/>
</dbReference>
<comment type="catalytic activity">
    <reaction evidence="6">
        <text>P(1),P(4)-bis(5'-adenosyl) tetraphosphate + H2O = 2 ADP + 2 H(+)</text>
        <dbReference type="Rhea" id="RHEA:24252"/>
        <dbReference type="ChEBI" id="CHEBI:15377"/>
        <dbReference type="ChEBI" id="CHEBI:15378"/>
        <dbReference type="ChEBI" id="CHEBI:58141"/>
        <dbReference type="ChEBI" id="CHEBI:456216"/>
        <dbReference type="EC" id="3.6.1.41"/>
    </reaction>
</comment>
<gene>
    <name evidence="8" type="ORF">RsTaC01_0508</name>
</gene>
<dbReference type="SUPFAM" id="SSF109604">
    <property type="entry name" value="HD-domain/PDEase-like"/>
    <property type="match status" value="1"/>
</dbReference>
<dbReference type="Gene3D" id="1.10.3210.10">
    <property type="entry name" value="Hypothetical protein af1432"/>
    <property type="match status" value="1"/>
</dbReference>
<evidence type="ECO:0000256" key="5">
    <source>
        <dbReference type="ARBA" id="ARBA00023004"/>
    </source>
</evidence>
<dbReference type="Proteomes" id="UP001335720">
    <property type="component" value="Chromosome"/>
</dbReference>
<protein>
    <recommendedName>
        <fullName evidence="1">bis(5'-nucleosyl)-tetraphosphatase (symmetrical)</fullName>
        <ecNumber evidence="1">3.6.1.41</ecNumber>
    </recommendedName>
</protein>
<dbReference type="PANTHER" id="PTHR35795">
    <property type="entry name" value="SLR1885 PROTEIN"/>
    <property type="match status" value="1"/>
</dbReference>
<evidence type="ECO:0000256" key="3">
    <source>
        <dbReference type="ARBA" id="ARBA00022741"/>
    </source>
</evidence>
<dbReference type="Pfam" id="PF01966">
    <property type="entry name" value="HD"/>
    <property type="match status" value="1"/>
</dbReference>
<dbReference type="InterPro" id="IPR003607">
    <property type="entry name" value="HD/PDEase_dom"/>
</dbReference>
<evidence type="ECO:0000256" key="6">
    <source>
        <dbReference type="ARBA" id="ARBA00049417"/>
    </source>
</evidence>
<evidence type="ECO:0000256" key="4">
    <source>
        <dbReference type="ARBA" id="ARBA00022801"/>
    </source>
</evidence>
<keyword evidence="4" id="KW-0378">Hydrolase</keyword>
<evidence type="ECO:0000256" key="1">
    <source>
        <dbReference type="ARBA" id="ARBA00012506"/>
    </source>
</evidence>
<name>A0AA48HWH5_9FIRM</name>
<evidence type="ECO:0000256" key="2">
    <source>
        <dbReference type="ARBA" id="ARBA00022723"/>
    </source>
</evidence>
<dbReference type="NCBIfam" id="TIGR00488">
    <property type="entry name" value="bis(5'-nucleosyl)-tetraphosphatase (symmetrical) YqeK"/>
    <property type="match status" value="1"/>
</dbReference>
<feature type="domain" description="HD/PDEase" evidence="7">
    <location>
        <begin position="12"/>
        <end position="137"/>
    </location>
</feature>
<evidence type="ECO:0000313" key="8">
    <source>
        <dbReference type="EMBL" id="BED92673.1"/>
    </source>
</evidence>
<dbReference type="KEGG" id="ptrh:RsTaC01_0508"/>
<dbReference type="AlphaFoldDB" id="A0AA48HWH5"/>
<dbReference type="EMBL" id="AP027925">
    <property type="protein sequence ID" value="BED92673.1"/>
    <property type="molecule type" value="Genomic_DNA"/>
</dbReference>